<evidence type="ECO:0000313" key="2">
    <source>
        <dbReference type="Proteomes" id="UP000030129"/>
    </source>
</evidence>
<dbReference type="RefSeq" id="WP_035133704.1">
    <property type="nucleotide sequence ID" value="NZ_JRLV01000009.1"/>
</dbReference>
<dbReference type="eggNOG" id="ENOG5030HZW">
    <property type="taxonomic scope" value="Bacteria"/>
</dbReference>
<sequence>MYETIANPNHEELLKKQPNIIYKYLDWNNIYYQKVLTENELFFSSPKNFNDPFDCKIEKRYDLMSNDEVDIYLEKLLRFKSKIENLNWSDHKMKSELLKLKNNTDFKDLEKMKSDNEYQFSQINNFYSVFCTSKKWNSIAMWGYYALNHTGICLGFNLKKIFFSGKIGTGALVTYDEYPILKPNQSFAEKAHKQAYYKSKDWCHEEEYRLMTYNLPKNINGLVLDEEKNLKGIKITSNDDWYDELYLGLNFPENMIIDILSKCKAKILKGMRVYRVKKVHFQFALTREEIDYSKYKI</sequence>
<dbReference type="InterPro" id="IPR021352">
    <property type="entry name" value="DUF2971"/>
</dbReference>
<dbReference type="EMBL" id="JRLV01000009">
    <property type="protein sequence ID" value="KGO80869.1"/>
    <property type="molecule type" value="Genomic_DNA"/>
</dbReference>
<dbReference type="Proteomes" id="UP000030129">
    <property type="component" value="Unassembled WGS sequence"/>
</dbReference>
<protein>
    <recommendedName>
        <fullName evidence="3">DUF2971 domain-containing protein</fullName>
    </recommendedName>
</protein>
<dbReference type="Pfam" id="PF11185">
    <property type="entry name" value="DUF2971"/>
    <property type="match status" value="1"/>
</dbReference>
<comment type="caution">
    <text evidence="1">The sequence shown here is derived from an EMBL/GenBank/DDBJ whole genome shotgun (WGS) entry which is preliminary data.</text>
</comment>
<keyword evidence="2" id="KW-1185">Reference proteome</keyword>
<gene>
    <name evidence="1" type="ORF">Q763_10090</name>
</gene>
<organism evidence="1 2">
    <name type="scientific">Flavobacterium beibuense F44-8</name>
    <dbReference type="NCBI Taxonomy" id="1406840"/>
    <lineage>
        <taxon>Bacteria</taxon>
        <taxon>Pseudomonadati</taxon>
        <taxon>Bacteroidota</taxon>
        <taxon>Flavobacteriia</taxon>
        <taxon>Flavobacteriales</taxon>
        <taxon>Flavobacteriaceae</taxon>
        <taxon>Flavobacterium</taxon>
    </lineage>
</organism>
<accession>A0A0A2LLR8</accession>
<name>A0A0A2LLR8_9FLAO</name>
<proteinExistence type="predicted"/>
<evidence type="ECO:0008006" key="3">
    <source>
        <dbReference type="Google" id="ProtNLM"/>
    </source>
</evidence>
<evidence type="ECO:0000313" key="1">
    <source>
        <dbReference type="EMBL" id="KGO80869.1"/>
    </source>
</evidence>
<dbReference type="STRING" id="1406840.Q763_10090"/>
<dbReference type="AlphaFoldDB" id="A0A0A2LLR8"/>
<reference evidence="1 2" key="1">
    <citation type="submission" date="2013-09" db="EMBL/GenBank/DDBJ databases">
        <authorList>
            <person name="Zeng Z."/>
            <person name="Chen C."/>
        </authorList>
    </citation>
    <scope>NUCLEOTIDE SEQUENCE [LARGE SCALE GENOMIC DNA]</scope>
    <source>
        <strain evidence="1 2">F44-8</strain>
    </source>
</reference>